<dbReference type="OrthoDB" id="39175at2759"/>
<sequence>MLDEDLNNGKRRRVARACDSCRRKKVRCDGVQPASDPPSCTNCKIYGQECSFIDAPKKRGPPKGYVDALETRLQRIESVINGLVQSGRLHESTVRSALSQASESSRGLQKSPLPAPDAQPVSKSLSSSDVQLTSLENSPYASSSEEEFTSDSNGSQSDVNEYDQLATDERGNMKYIGKSSGAYVFTKKIVSRHIIVCDDLKPPKRLADKRILSELPSRKLCDQMLDMYWKKYSFHPPLIDKQDFMEKYNNMDASYDHIILLYAILSTVSMMVDDNADISSASGINFYSRTYELLKEEFDYSTLSIIQALLLLSWHHKERLNSQTWIFTGLAIRLAQDMGLHRESLNENFNEREAEVRRRVWWTCVTFDSFLSIALGRPLAINEEDHDVRYPEPGKLLNDLPDSVELFIQYIKVSLTISQISRRVYGANSKRTESTLVRLDAELNKWHDNIPPRFLYDRQKKVSEDASCIMALFINLIYHTIQIILHRPYIRCPKSRTPPSSIPSLTICTVAASNITHIMYRVMKERTGTFNYKWKFMEFTFFTAVTMHIINALSDDERFREVAKQGLRMSIKCVEFMKPDAKRAARFLQILNNLLKIKNGNFDKMNQKPSTGASNDEMNYEFIYSSGSTPFVPSMQFDESSEFNELFSPPNTNAFIPEISSLLFENVNNNYNLSIPHTVDWAEWSNWTEYIMKLQASKNNQ</sequence>
<dbReference type="CDD" id="cd00067">
    <property type="entry name" value="GAL4"/>
    <property type="match status" value="1"/>
</dbReference>
<evidence type="ECO:0000256" key="8">
    <source>
        <dbReference type="SAM" id="MobiDB-lite"/>
    </source>
</evidence>
<dbReference type="PROSITE" id="PS50048">
    <property type="entry name" value="ZN2_CY6_FUNGAL_2"/>
    <property type="match status" value="1"/>
</dbReference>
<dbReference type="SUPFAM" id="SSF57701">
    <property type="entry name" value="Zn2/Cys6 DNA-binding domain"/>
    <property type="match status" value="1"/>
</dbReference>
<comment type="subcellular location">
    <subcellularLocation>
        <location evidence="1">Nucleus</location>
    </subcellularLocation>
</comment>
<dbReference type="GO" id="GO:0008270">
    <property type="term" value="F:zinc ion binding"/>
    <property type="evidence" value="ECO:0007669"/>
    <property type="project" value="InterPro"/>
</dbReference>
<feature type="compositionally biased region" description="Polar residues" evidence="8">
    <location>
        <begin position="150"/>
        <end position="159"/>
    </location>
</feature>
<dbReference type="Pfam" id="PF04082">
    <property type="entry name" value="Fungal_trans"/>
    <property type="match status" value="1"/>
</dbReference>
<proteinExistence type="predicted"/>
<keyword evidence="5" id="KW-0238">DNA-binding</keyword>
<keyword evidence="7" id="KW-0539">Nucleus</keyword>
<dbReference type="InterPro" id="IPR036864">
    <property type="entry name" value="Zn2-C6_fun-type_DNA-bd_sf"/>
</dbReference>
<dbReference type="GO" id="GO:0003677">
    <property type="term" value="F:DNA binding"/>
    <property type="evidence" value="ECO:0007669"/>
    <property type="project" value="UniProtKB-KW"/>
</dbReference>
<dbReference type="Gene3D" id="4.10.240.10">
    <property type="entry name" value="Zn(2)-C6 fungal-type DNA-binding domain"/>
    <property type="match status" value="1"/>
</dbReference>
<keyword evidence="11" id="KW-1185">Reference proteome</keyword>
<keyword evidence="4" id="KW-0805">Transcription regulation</keyword>
<dbReference type="PROSITE" id="PS00463">
    <property type="entry name" value="ZN2_CY6_FUNGAL_1"/>
    <property type="match status" value="1"/>
</dbReference>
<dbReference type="Pfam" id="PF00172">
    <property type="entry name" value="Zn_clus"/>
    <property type="match status" value="1"/>
</dbReference>
<dbReference type="Proteomes" id="UP000789342">
    <property type="component" value="Unassembled WGS sequence"/>
</dbReference>
<dbReference type="InterPro" id="IPR001138">
    <property type="entry name" value="Zn2Cys6_DnaBD"/>
</dbReference>
<feature type="domain" description="Zn(2)-C6 fungal-type" evidence="9">
    <location>
        <begin position="17"/>
        <end position="52"/>
    </location>
</feature>
<dbReference type="GO" id="GO:0005634">
    <property type="term" value="C:nucleus"/>
    <property type="evidence" value="ECO:0007669"/>
    <property type="project" value="UniProtKB-SubCell"/>
</dbReference>
<evidence type="ECO:0000256" key="6">
    <source>
        <dbReference type="ARBA" id="ARBA00023163"/>
    </source>
</evidence>
<evidence type="ECO:0000313" key="11">
    <source>
        <dbReference type="Proteomes" id="UP000789342"/>
    </source>
</evidence>
<dbReference type="InterPro" id="IPR007219">
    <property type="entry name" value="XnlR_reg_dom"/>
</dbReference>
<evidence type="ECO:0000313" key="10">
    <source>
        <dbReference type="EMBL" id="CAG8576204.1"/>
    </source>
</evidence>
<dbReference type="PANTHER" id="PTHR31313:SF81">
    <property type="entry name" value="TY1 ENHANCER ACTIVATOR"/>
    <property type="match status" value="1"/>
</dbReference>
<name>A0A9N9BS33_9GLOM</name>
<feature type="compositionally biased region" description="Polar residues" evidence="8">
    <location>
        <begin position="97"/>
        <end position="108"/>
    </location>
</feature>
<evidence type="ECO:0000259" key="9">
    <source>
        <dbReference type="PROSITE" id="PS50048"/>
    </source>
</evidence>
<evidence type="ECO:0000256" key="3">
    <source>
        <dbReference type="ARBA" id="ARBA00022833"/>
    </source>
</evidence>
<organism evidence="10 11">
    <name type="scientific">Acaulospora morrowiae</name>
    <dbReference type="NCBI Taxonomy" id="94023"/>
    <lineage>
        <taxon>Eukaryota</taxon>
        <taxon>Fungi</taxon>
        <taxon>Fungi incertae sedis</taxon>
        <taxon>Mucoromycota</taxon>
        <taxon>Glomeromycotina</taxon>
        <taxon>Glomeromycetes</taxon>
        <taxon>Diversisporales</taxon>
        <taxon>Acaulosporaceae</taxon>
        <taxon>Acaulospora</taxon>
    </lineage>
</organism>
<gene>
    <name evidence="10" type="ORF">AMORRO_LOCUS6702</name>
</gene>
<dbReference type="EMBL" id="CAJVPV010004586">
    <property type="protein sequence ID" value="CAG8576204.1"/>
    <property type="molecule type" value="Genomic_DNA"/>
</dbReference>
<dbReference type="GO" id="GO:0006351">
    <property type="term" value="P:DNA-templated transcription"/>
    <property type="evidence" value="ECO:0007669"/>
    <property type="project" value="InterPro"/>
</dbReference>
<evidence type="ECO:0000256" key="1">
    <source>
        <dbReference type="ARBA" id="ARBA00004123"/>
    </source>
</evidence>
<evidence type="ECO:0000256" key="5">
    <source>
        <dbReference type="ARBA" id="ARBA00023125"/>
    </source>
</evidence>
<accession>A0A9N9BS33</accession>
<evidence type="ECO:0000256" key="7">
    <source>
        <dbReference type="ARBA" id="ARBA00023242"/>
    </source>
</evidence>
<dbReference type="CDD" id="cd12148">
    <property type="entry name" value="fungal_TF_MHR"/>
    <property type="match status" value="1"/>
</dbReference>
<evidence type="ECO:0000256" key="2">
    <source>
        <dbReference type="ARBA" id="ARBA00022723"/>
    </source>
</evidence>
<keyword evidence="3" id="KW-0862">Zinc</keyword>
<feature type="compositionally biased region" description="Polar residues" evidence="8">
    <location>
        <begin position="121"/>
        <end position="143"/>
    </location>
</feature>
<protein>
    <submittedName>
        <fullName evidence="10">16605_t:CDS:1</fullName>
    </submittedName>
</protein>
<dbReference type="SMART" id="SM00066">
    <property type="entry name" value="GAL4"/>
    <property type="match status" value="1"/>
</dbReference>
<reference evidence="10" key="1">
    <citation type="submission" date="2021-06" db="EMBL/GenBank/DDBJ databases">
        <authorList>
            <person name="Kallberg Y."/>
            <person name="Tangrot J."/>
            <person name="Rosling A."/>
        </authorList>
    </citation>
    <scope>NUCLEOTIDE SEQUENCE</scope>
    <source>
        <strain evidence="10">CL551</strain>
    </source>
</reference>
<dbReference type="PANTHER" id="PTHR31313">
    <property type="entry name" value="TY1 ENHANCER ACTIVATOR"/>
    <property type="match status" value="1"/>
</dbReference>
<keyword evidence="6" id="KW-0804">Transcription</keyword>
<evidence type="ECO:0000256" key="4">
    <source>
        <dbReference type="ARBA" id="ARBA00023015"/>
    </source>
</evidence>
<dbReference type="InterPro" id="IPR051615">
    <property type="entry name" value="Transcr_Regulatory_Elem"/>
</dbReference>
<keyword evidence="2" id="KW-0479">Metal-binding</keyword>
<dbReference type="AlphaFoldDB" id="A0A9N9BS33"/>
<feature type="region of interest" description="Disordered" evidence="8">
    <location>
        <begin position="97"/>
        <end position="159"/>
    </location>
</feature>
<comment type="caution">
    <text evidence="10">The sequence shown here is derived from an EMBL/GenBank/DDBJ whole genome shotgun (WGS) entry which is preliminary data.</text>
</comment>
<dbReference type="SMART" id="SM00906">
    <property type="entry name" value="Fungal_trans"/>
    <property type="match status" value="1"/>
</dbReference>
<dbReference type="GO" id="GO:0000981">
    <property type="term" value="F:DNA-binding transcription factor activity, RNA polymerase II-specific"/>
    <property type="evidence" value="ECO:0007669"/>
    <property type="project" value="InterPro"/>
</dbReference>